<feature type="transmembrane region" description="Helical" evidence="1">
    <location>
        <begin position="111"/>
        <end position="132"/>
    </location>
</feature>
<proteinExistence type="predicted"/>
<keyword evidence="1" id="KW-1133">Transmembrane helix</keyword>
<keyword evidence="1" id="KW-0472">Membrane</keyword>
<sequence length="149" mass="15673">MTVVRAVREIRRYPDWALFVLLLVDAAALATIELFFLPLRLDGTLLPKIGDLPFPITALLAAVTTPWMVVSAAKAAPRLAVAGAPLFVWLLTLGVLGFVGPSANTMLLADWRTLLLLGGGALPGAIALGGAIGKATPPTRKATAPIRRE</sequence>
<protein>
    <submittedName>
        <fullName evidence="2">Uncharacterized protein</fullName>
    </submittedName>
</protein>
<feature type="transmembrane region" description="Helical" evidence="1">
    <location>
        <begin position="16"/>
        <end position="37"/>
    </location>
</feature>
<name>A0A5B2XM43_9PSEU</name>
<organism evidence="2 3">
    <name type="scientific">Solihabitans fulvus</name>
    <dbReference type="NCBI Taxonomy" id="1892852"/>
    <lineage>
        <taxon>Bacteria</taxon>
        <taxon>Bacillati</taxon>
        <taxon>Actinomycetota</taxon>
        <taxon>Actinomycetes</taxon>
        <taxon>Pseudonocardiales</taxon>
        <taxon>Pseudonocardiaceae</taxon>
        <taxon>Solihabitans</taxon>
    </lineage>
</organism>
<feature type="transmembrane region" description="Helical" evidence="1">
    <location>
        <begin position="52"/>
        <end position="72"/>
    </location>
</feature>
<evidence type="ECO:0000313" key="3">
    <source>
        <dbReference type="Proteomes" id="UP000323454"/>
    </source>
</evidence>
<gene>
    <name evidence="2" type="ORF">F0L68_08510</name>
</gene>
<keyword evidence="3" id="KW-1185">Reference proteome</keyword>
<dbReference type="RefSeq" id="WP_149848931.1">
    <property type="nucleotide sequence ID" value="NZ_VUOB01000013.1"/>
</dbReference>
<dbReference type="Proteomes" id="UP000323454">
    <property type="component" value="Unassembled WGS sequence"/>
</dbReference>
<feature type="transmembrane region" description="Helical" evidence="1">
    <location>
        <begin position="79"/>
        <end position="99"/>
    </location>
</feature>
<dbReference type="EMBL" id="VUOB01000013">
    <property type="protein sequence ID" value="KAA2264024.1"/>
    <property type="molecule type" value="Genomic_DNA"/>
</dbReference>
<comment type="caution">
    <text evidence="2">The sequence shown here is derived from an EMBL/GenBank/DDBJ whole genome shotgun (WGS) entry which is preliminary data.</text>
</comment>
<evidence type="ECO:0000256" key="1">
    <source>
        <dbReference type="SAM" id="Phobius"/>
    </source>
</evidence>
<evidence type="ECO:0000313" key="2">
    <source>
        <dbReference type="EMBL" id="KAA2264024.1"/>
    </source>
</evidence>
<dbReference type="AlphaFoldDB" id="A0A5B2XM43"/>
<keyword evidence="1" id="KW-0812">Transmembrane</keyword>
<dbReference type="OrthoDB" id="3699727at2"/>
<reference evidence="2 3" key="2">
    <citation type="submission" date="2019-09" db="EMBL/GenBank/DDBJ databases">
        <authorList>
            <person name="Jin C."/>
        </authorList>
    </citation>
    <scope>NUCLEOTIDE SEQUENCE [LARGE SCALE GENOMIC DNA]</scope>
    <source>
        <strain evidence="2 3">AN110305</strain>
    </source>
</reference>
<reference evidence="2 3" key="1">
    <citation type="submission" date="2019-09" db="EMBL/GenBank/DDBJ databases">
        <title>Goodfellowia gen. nov., a new genus of the Pseudonocardineae related to Actinoalloteichus, containing Goodfellowia coeruleoviolacea gen. nov., comb. nov. gen. nov., comb. nov.</title>
        <authorList>
            <person name="Labeda D."/>
        </authorList>
    </citation>
    <scope>NUCLEOTIDE SEQUENCE [LARGE SCALE GENOMIC DNA]</scope>
    <source>
        <strain evidence="2 3">AN110305</strain>
    </source>
</reference>
<accession>A0A5B2XM43</accession>